<accession>A0A9W6YNY8</accession>
<feature type="compositionally biased region" description="Low complexity" evidence="1">
    <location>
        <begin position="63"/>
        <end position="84"/>
    </location>
</feature>
<feature type="transmembrane region" description="Helical" evidence="2">
    <location>
        <begin position="186"/>
        <end position="204"/>
    </location>
</feature>
<sequence length="349" mass="38602">MYQVQEKKSMELDPEKQLYIPSTSSNTILTRFSKLFTSRNRPKSMTPPPTPTAAFGLNHNHSHQQSFHSSSSIHQSYNNSNSISLNRNHSPSISSQLQQGLNNNNSSSNNIPYSKPLDERTFELFSYSILIQIFILYIIYLYFDTLQSYHPLSSVVLLGGHTSLLAQSLNQYHHKILNVNKNIKFYIWGVINGILTSYWIGFLVGSEDVSSAGAGAGAVGGNAGFIQELTSSGIGRFLVDQSFGACGFQFLFCVYNCVWERWLFASGGNSSNGGGDSGGSGGSDSPNGSWFSRVFAGFGGLYFKALKYSYLIWPFVSYVSFNVIEDQSILFPLNCFSNLVFTLLLSIIS</sequence>
<keyword evidence="4" id="KW-1185">Reference proteome</keyword>
<evidence type="ECO:0000256" key="1">
    <source>
        <dbReference type="SAM" id="MobiDB-lite"/>
    </source>
</evidence>
<feature type="transmembrane region" description="Helical" evidence="2">
    <location>
        <begin position="329"/>
        <end position="348"/>
    </location>
</feature>
<evidence type="ECO:0000313" key="3">
    <source>
        <dbReference type="EMBL" id="GMG21442.1"/>
    </source>
</evidence>
<organism evidence="3 4">
    <name type="scientific">Ambrosiozyma monospora</name>
    <name type="common">Yeast</name>
    <name type="synonym">Endomycopsis monosporus</name>
    <dbReference type="NCBI Taxonomy" id="43982"/>
    <lineage>
        <taxon>Eukaryota</taxon>
        <taxon>Fungi</taxon>
        <taxon>Dikarya</taxon>
        <taxon>Ascomycota</taxon>
        <taxon>Saccharomycotina</taxon>
        <taxon>Pichiomycetes</taxon>
        <taxon>Pichiales</taxon>
        <taxon>Pichiaceae</taxon>
        <taxon>Ambrosiozyma</taxon>
    </lineage>
</organism>
<gene>
    <name evidence="3" type="ORF">Amon01_000199500</name>
</gene>
<comment type="caution">
    <text evidence="3">The sequence shown here is derived from an EMBL/GenBank/DDBJ whole genome shotgun (WGS) entry which is preliminary data.</text>
</comment>
<feature type="compositionally biased region" description="Low complexity" evidence="1">
    <location>
        <begin position="92"/>
        <end position="108"/>
    </location>
</feature>
<keyword evidence="2" id="KW-0472">Membrane</keyword>
<proteinExistence type="predicted"/>
<feature type="transmembrane region" description="Helical" evidence="2">
    <location>
        <begin position="149"/>
        <end position="166"/>
    </location>
</feature>
<evidence type="ECO:0000256" key="2">
    <source>
        <dbReference type="SAM" id="Phobius"/>
    </source>
</evidence>
<reference evidence="3" key="1">
    <citation type="submission" date="2023-04" db="EMBL/GenBank/DDBJ databases">
        <title>Ambrosiozyma monospora NBRC 1965.</title>
        <authorList>
            <person name="Ichikawa N."/>
            <person name="Sato H."/>
            <person name="Tonouchi N."/>
        </authorList>
    </citation>
    <scope>NUCLEOTIDE SEQUENCE</scope>
    <source>
        <strain evidence="3">NBRC 1965</strain>
    </source>
</reference>
<evidence type="ECO:0000313" key="4">
    <source>
        <dbReference type="Proteomes" id="UP001165063"/>
    </source>
</evidence>
<feature type="transmembrane region" description="Helical" evidence="2">
    <location>
        <begin position="124"/>
        <end position="143"/>
    </location>
</feature>
<protein>
    <submittedName>
        <fullName evidence="3">Unnamed protein product</fullName>
    </submittedName>
</protein>
<keyword evidence="2" id="KW-1133">Transmembrane helix</keyword>
<feature type="region of interest" description="Disordered" evidence="1">
    <location>
        <begin position="36"/>
        <end position="108"/>
    </location>
</feature>
<name>A0A9W6YNY8_AMBMO</name>
<keyword evidence="2" id="KW-0812">Transmembrane</keyword>
<dbReference type="AlphaFoldDB" id="A0A9W6YNY8"/>
<dbReference type="EMBL" id="BSXU01000665">
    <property type="protein sequence ID" value="GMG21442.1"/>
    <property type="molecule type" value="Genomic_DNA"/>
</dbReference>
<dbReference type="Proteomes" id="UP001165063">
    <property type="component" value="Unassembled WGS sequence"/>
</dbReference>
<dbReference type="OrthoDB" id="10267969at2759"/>